<dbReference type="GO" id="GO:0030272">
    <property type="term" value="F:5-formyltetrahydrofolate cyclo-ligase activity"/>
    <property type="evidence" value="ECO:0007669"/>
    <property type="project" value="TreeGrafter"/>
</dbReference>
<dbReference type="PANTHER" id="PTHR23407">
    <property type="entry name" value="ATPASE INHIBITOR/5-FORMYLTETRAHYDROFOLATE CYCLO-LIGASE"/>
    <property type="match status" value="1"/>
</dbReference>
<keyword evidence="3" id="KW-0067">ATP-binding</keyword>
<feature type="non-terminal residue" evidence="4">
    <location>
        <position position="117"/>
    </location>
</feature>
<dbReference type="AlphaFoldDB" id="A0A382IH31"/>
<keyword evidence="2" id="KW-0547">Nucleotide-binding</keyword>
<dbReference type="Pfam" id="PF01812">
    <property type="entry name" value="5-FTHF_cyc-lig"/>
    <property type="match status" value="1"/>
</dbReference>
<sequence>MPSIRYSLRKQRRALTQQAQSTAADALYQQLIRQTWFQRASDIGFYWPTDGEISPLVTLNWCLDNNKNCYLPIMNENPQTDTPALFFQPYQTSTKLNLNRVEILEPSLSEASAVEAM</sequence>
<accession>A0A382IH31</accession>
<reference evidence="4" key="1">
    <citation type="submission" date="2018-05" db="EMBL/GenBank/DDBJ databases">
        <authorList>
            <person name="Lanie J.A."/>
            <person name="Ng W.-L."/>
            <person name="Kazmierczak K.M."/>
            <person name="Andrzejewski T.M."/>
            <person name="Davidsen T.M."/>
            <person name="Wayne K.J."/>
            <person name="Tettelin H."/>
            <person name="Glass J.I."/>
            <person name="Rusch D."/>
            <person name="Podicherti R."/>
            <person name="Tsui H.-C.T."/>
            <person name="Winkler M.E."/>
        </authorList>
    </citation>
    <scope>NUCLEOTIDE SEQUENCE</scope>
</reference>
<evidence type="ECO:0000256" key="2">
    <source>
        <dbReference type="ARBA" id="ARBA00022741"/>
    </source>
</evidence>
<protein>
    <recommendedName>
        <fullName evidence="5">5-formyltetrahydrofolate cyclo-ligase</fullName>
    </recommendedName>
</protein>
<dbReference type="Gene3D" id="3.40.50.10420">
    <property type="entry name" value="NagB/RpiA/CoA transferase-like"/>
    <property type="match status" value="1"/>
</dbReference>
<evidence type="ECO:0000256" key="3">
    <source>
        <dbReference type="ARBA" id="ARBA00022840"/>
    </source>
</evidence>
<organism evidence="4">
    <name type="scientific">marine metagenome</name>
    <dbReference type="NCBI Taxonomy" id="408172"/>
    <lineage>
        <taxon>unclassified sequences</taxon>
        <taxon>metagenomes</taxon>
        <taxon>ecological metagenomes</taxon>
    </lineage>
</organism>
<dbReference type="EMBL" id="UINC01066978">
    <property type="protein sequence ID" value="SVB98203.1"/>
    <property type="molecule type" value="Genomic_DNA"/>
</dbReference>
<evidence type="ECO:0000313" key="4">
    <source>
        <dbReference type="EMBL" id="SVB98203.1"/>
    </source>
</evidence>
<evidence type="ECO:0008006" key="5">
    <source>
        <dbReference type="Google" id="ProtNLM"/>
    </source>
</evidence>
<dbReference type="GO" id="GO:0035999">
    <property type="term" value="P:tetrahydrofolate interconversion"/>
    <property type="evidence" value="ECO:0007669"/>
    <property type="project" value="TreeGrafter"/>
</dbReference>
<name>A0A382IH31_9ZZZZ</name>
<dbReference type="PANTHER" id="PTHR23407:SF1">
    <property type="entry name" value="5-FORMYLTETRAHYDROFOLATE CYCLO-LIGASE"/>
    <property type="match status" value="1"/>
</dbReference>
<comment type="similarity">
    <text evidence="1">Belongs to the 5-formyltetrahydrofolate cyclo-ligase family.</text>
</comment>
<dbReference type="InterPro" id="IPR002698">
    <property type="entry name" value="FTHF_cligase"/>
</dbReference>
<gene>
    <name evidence="4" type="ORF">METZ01_LOCUS251057</name>
</gene>
<dbReference type="InterPro" id="IPR037171">
    <property type="entry name" value="NagB/RpiA_transferase-like"/>
</dbReference>
<dbReference type="GO" id="GO:0005524">
    <property type="term" value="F:ATP binding"/>
    <property type="evidence" value="ECO:0007669"/>
    <property type="project" value="UniProtKB-KW"/>
</dbReference>
<dbReference type="GO" id="GO:0009396">
    <property type="term" value="P:folic acid-containing compound biosynthetic process"/>
    <property type="evidence" value="ECO:0007669"/>
    <property type="project" value="TreeGrafter"/>
</dbReference>
<proteinExistence type="inferred from homology"/>
<dbReference type="SUPFAM" id="SSF100950">
    <property type="entry name" value="NagB/RpiA/CoA transferase-like"/>
    <property type="match status" value="1"/>
</dbReference>
<dbReference type="InterPro" id="IPR024185">
    <property type="entry name" value="FTHF_cligase-like_sf"/>
</dbReference>
<evidence type="ECO:0000256" key="1">
    <source>
        <dbReference type="ARBA" id="ARBA00010638"/>
    </source>
</evidence>